<gene>
    <name evidence="1" type="ORF">IW245_004085</name>
</gene>
<dbReference type="EMBL" id="JADOUF010000001">
    <property type="protein sequence ID" value="MBG6137891.1"/>
    <property type="molecule type" value="Genomic_DNA"/>
</dbReference>
<sequence length="57" mass="6185">MLWPRSAPDDRVPVPAFLPVVSTVSLWPALVQVARLLPSFAAITAPPPVPVADRSRR</sequence>
<comment type="caution">
    <text evidence="1">The sequence shown here is derived from an EMBL/GenBank/DDBJ whole genome shotgun (WGS) entry which is preliminary data.</text>
</comment>
<evidence type="ECO:0000313" key="2">
    <source>
        <dbReference type="Proteomes" id="UP000622552"/>
    </source>
</evidence>
<accession>A0A8J7GH58</accession>
<evidence type="ECO:0000313" key="1">
    <source>
        <dbReference type="EMBL" id="MBG6137891.1"/>
    </source>
</evidence>
<keyword evidence="2" id="KW-1185">Reference proteome</keyword>
<proteinExistence type="predicted"/>
<dbReference type="Proteomes" id="UP000622552">
    <property type="component" value="Unassembled WGS sequence"/>
</dbReference>
<organism evidence="1 2">
    <name type="scientific">Longispora fulva</name>
    <dbReference type="NCBI Taxonomy" id="619741"/>
    <lineage>
        <taxon>Bacteria</taxon>
        <taxon>Bacillati</taxon>
        <taxon>Actinomycetota</taxon>
        <taxon>Actinomycetes</taxon>
        <taxon>Micromonosporales</taxon>
        <taxon>Micromonosporaceae</taxon>
        <taxon>Longispora</taxon>
    </lineage>
</organism>
<name>A0A8J7GH58_9ACTN</name>
<dbReference type="AlphaFoldDB" id="A0A8J7GH58"/>
<protein>
    <submittedName>
        <fullName evidence="1">Uncharacterized protein</fullName>
    </submittedName>
</protein>
<reference evidence="1" key="1">
    <citation type="submission" date="2020-11" db="EMBL/GenBank/DDBJ databases">
        <title>Sequencing the genomes of 1000 actinobacteria strains.</title>
        <authorList>
            <person name="Klenk H.-P."/>
        </authorList>
    </citation>
    <scope>NUCLEOTIDE SEQUENCE</scope>
    <source>
        <strain evidence="1">DSM 45356</strain>
    </source>
</reference>